<dbReference type="AlphaFoldDB" id="A0A6S5CDK9"/>
<dbReference type="Proteomes" id="UP000515442">
    <property type="component" value="Chromosome"/>
</dbReference>
<evidence type="ECO:0000313" key="1">
    <source>
        <dbReference type="EMBL" id="BBR38101.1"/>
    </source>
</evidence>
<name>A0A6S5CDK9_AERVE</name>
<reference evidence="1 2" key="1">
    <citation type="submission" date="2019-12" db="EMBL/GenBank/DDBJ databases">
        <title>complete genome sequences of Aeromonas veronii str. WP3-W19-ESBL-03 isolated from wastewater treatment plant effluent.</title>
        <authorList>
            <person name="Sekizuka T."/>
            <person name="Itokawa K."/>
            <person name="Yatsu K."/>
            <person name="Inamine Y."/>
            <person name="Kuroda M."/>
        </authorList>
    </citation>
    <scope>NUCLEOTIDE SEQUENCE [LARGE SCALE GENOMIC DNA]</scope>
    <source>
        <strain evidence="1 2">WP3-W19-ESBL-03</strain>
    </source>
</reference>
<dbReference type="EMBL" id="AP022038">
    <property type="protein sequence ID" value="BBR38101.1"/>
    <property type="molecule type" value="Genomic_DNA"/>
</dbReference>
<gene>
    <name evidence="1" type="ORF">WP3W19E03_06260</name>
</gene>
<protein>
    <submittedName>
        <fullName evidence="1">Uncharacterized protein</fullName>
    </submittedName>
</protein>
<accession>A0A6S5CDK9</accession>
<evidence type="ECO:0000313" key="2">
    <source>
        <dbReference type="Proteomes" id="UP000515442"/>
    </source>
</evidence>
<organism evidence="1 2">
    <name type="scientific">Aeromonas veronii</name>
    <dbReference type="NCBI Taxonomy" id="654"/>
    <lineage>
        <taxon>Bacteria</taxon>
        <taxon>Pseudomonadati</taxon>
        <taxon>Pseudomonadota</taxon>
        <taxon>Gammaproteobacteria</taxon>
        <taxon>Aeromonadales</taxon>
        <taxon>Aeromonadaceae</taxon>
        <taxon>Aeromonas</taxon>
    </lineage>
</organism>
<proteinExistence type="predicted"/>
<sequence>MCIKGLAMKKETVPCPAFKGCTGGDGNGFAGGVANPHHDLQPK</sequence>